<dbReference type="InterPro" id="IPR039426">
    <property type="entry name" value="TonB-dep_rcpt-like"/>
</dbReference>
<feature type="compositionally biased region" description="Basic and acidic residues" evidence="13">
    <location>
        <begin position="1"/>
        <end position="18"/>
    </location>
</feature>
<dbReference type="GO" id="GO:0006826">
    <property type="term" value="P:iron ion transport"/>
    <property type="evidence" value="ECO:0007669"/>
    <property type="project" value="UniProtKB-KW"/>
</dbReference>
<comment type="caution">
    <text evidence="16">The sequence shown here is derived from an EMBL/GenBank/DDBJ whole genome shotgun (WGS) entry which is preliminary data.</text>
</comment>
<accession>A0A560F0U4</accession>
<dbReference type="PANTHER" id="PTHR32552:SF81">
    <property type="entry name" value="TONB-DEPENDENT OUTER MEMBRANE RECEPTOR"/>
    <property type="match status" value="1"/>
</dbReference>
<keyword evidence="3 11" id="KW-1134">Transmembrane beta strand</keyword>
<keyword evidence="2 11" id="KW-0813">Transport</keyword>
<evidence type="ECO:0000256" key="7">
    <source>
        <dbReference type="ARBA" id="ARBA00023065"/>
    </source>
</evidence>
<feature type="domain" description="TonB-dependent receptor plug" evidence="15">
    <location>
        <begin position="91"/>
        <end position="198"/>
    </location>
</feature>
<keyword evidence="9 11" id="KW-0472">Membrane</keyword>
<dbReference type="EMBL" id="VITN01000015">
    <property type="protein sequence ID" value="TWB15232.1"/>
    <property type="molecule type" value="Genomic_DNA"/>
</dbReference>
<dbReference type="Proteomes" id="UP000319859">
    <property type="component" value="Unassembled WGS sequence"/>
</dbReference>
<keyword evidence="4" id="KW-0410">Iron transport</keyword>
<evidence type="ECO:0000256" key="13">
    <source>
        <dbReference type="SAM" id="MobiDB-lite"/>
    </source>
</evidence>
<keyword evidence="8 12" id="KW-0798">TonB box</keyword>
<evidence type="ECO:0000256" key="11">
    <source>
        <dbReference type="PROSITE-ProRule" id="PRU01360"/>
    </source>
</evidence>
<evidence type="ECO:0000313" key="17">
    <source>
        <dbReference type="Proteomes" id="UP000319859"/>
    </source>
</evidence>
<evidence type="ECO:0000256" key="5">
    <source>
        <dbReference type="ARBA" id="ARBA00022692"/>
    </source>
</evidence>
<dbReference type="PROSITE" id="PS52016">
    <property type="entry name" value="TONB_DEPENDENT_REC_3"/>
    <property type="match status" value="1"/>
</dbReference>
<evidence type="ECO:0000256" key="10">
    <source>
        <dbReference type="ARBA" id="ARBA00023237"/>
    </source>
</evidence>
<evidence type="ECO:0000259" key="15">
    <source>
        <dbReference type="Pfam" id="PF07715"/>
    </source>
</evidence>
<dbReference type="OrthoDB" id="7413795at2"/>
<protein>
    <submittedName>
        <fullName evidence="16">Outer membrane receptor protein involved in Fe transport</fullName>
    </submittedName>
</protein>
<dbReference type="AlphaFoldDB" id="A0A560F0U4"/>
<evidence type="ECO:0000313" key="16">
    <source>
        <dbReference type="EMBL" id="TWB15232.1"/>
    </source>
</evidence>
<evidence type="ECO:0000256" key="12">
    <source>
        <dbReference type="RuleBase" id="RU003357"/>
    </source>
</evidence>
<dbReference type="InterPro" id="IPR012910">
    <property type="entry name" value="Plug_dom"/>
</dbReference>
<proteinExistence type="inferred from homology"/>
<evidence type="ECO:0000256" key="3">
    <source>
        <dbReference type="ARBA" id="ARBA00022452"/>
    </source>
</evidence>
<organism evidence="16 17">
    <name type="scientific">Nitrospirillum amazonense</name>
    <dbReference type="NCBI Taxonomy" id="28077"/>
    <lineage>
        <taxon>Bacteria</taxon>
        <taxon>Pseudomonadati</taxon>
        <taxon>Pseudomonadota</taxon>
        <taxon>Alphaproteobacteria</taxon>
        <taxon>Rhodospirillales</taxon>
        <taxon>Azospirillaceae</taxon>
        <taxon>Nitrospirillum</taxon>
    </lineage>
</organism>
<comment type="subcellular location">
    <subcellularLocation>
        <location evidence="1 11">Cell outer membrane</location>
        <topology evidence="1 11">Multi-pass membrane protein</topology>
    </subcellularLocation>
</comment>
<evidence type="ECO:0000256" key="9">
    <source>
        <dbReference type="ARBA" id="ARBA00023136"/>
    </source>
</evidence>
<dbReference type="InterPro" id="IPR036942">
    <property type="entry name" value="Beta-barrel_TonB_sf"/>
</dbReference>
<evidence type="ECO:0000256" key="2">
    <source>
        <dbReference type="ARBA" id="ARBA00022448"/>
    </source>
</evidence>
<evidence type="ECO:0000259" key="14">
    <source>
        <dbReference type="Pfam" id="PF00593"/>
    </source>
</evidence>
<gene>
    <name evidence="16" type="ORF">FBZ89_11511</name>
</gene>
<dbReference type="RefSeq" id="WP_145751781.1">
    <property type="nucleotide sequence ID" value="NZ_VITN01000015.1"/>
</dbReference>
<reference evidence="16 17" key="1">
    <citation type="submission" date="2019-06" db="EMBL/GenBank/DDBJ databases">
        <title>Genomic Encyclopedia of Type Strains, Phase IV (KMG-V): Genome sequencing to study the core and pangenomes of soil and plant-associated prokaryotes.</title>
        <authorList>
            <person name="Whitman W."/>
        </authorList>
    </citation>
    <scope>NUCLEOTIDE SEQUENCE [LARGE SCALE GENOMIC DNA]</scope>
    <source>
        <strain evidence="16 17">BR 11880</strain>
    </source>
</reference>
<evidence type="ECO:0000256" key="6">
    <source>
        <dbReference type="ARBA" id="ARBA00023004"/>
    </source>
</evidence>
<keyword evidence="6" id="KW-0408">Iron</keyword>
<evidence type="ECO:0000256" key="4">
    <source>
        <dbReference type="ARBA" id="ARBA00022496"/>
    </source>
</evidence>
<keyword evidence="5 11" id="KW-0812">Transmembrane</keyword>
<keyword evidence="10 11" id="KW-0998">Cell outer membrane</keyword>
<keyword evidence="16" id="KW-0675">Receptor</keyword>
<feature type="region of interest" description="Disordered" evidence="13">
    <location>
        <begin position="1"/>
        <end position="29"/>
    </location>
</feature>
<sequence>MSRLVLDKGAHPGRDDFRGGVPGKGRSGGLNRAALRTGTALALLLALAGNVARAADQAPAAEQAADKGAGLEEIDVQTILVTANRRLENAQRVGTSIDVVTGSDLVDRNVQNVYDLQYLTPSLQVTPQFGSGQPAYQIRGVGFNDYASNNAPAVGIYVDEVAYPVPFASNGAMFDVSRVEVLRGPQGTLYGRNTTGGAINYIMNKPTKEMTAGVAVQYGSFDAVTSDAFVSGPLNNKLAFRVAGQVQEGGAWQHNRDTGEALGDADRQALRALLDYDSGSNLRVGLNFHWSRDRSDAAGTYLLSPLTALNTKYPSQYPVYPADTARDATGWGTTPQFASEIGISPTTKPFSHIDTVGTSVRADWDFEFATLTDLASFDHATRQEYDNFDGSPRSTGDVYFDTRANVAANELRLTSTGDQDWHWVTGLYYANQVLHDRYATGYYELNGFDRNVTYGQTVNTGSAFGQVTYDLTDKLSLTGGLRLEYEKRELRDFGAYYVDNGVVTNPGNFVPYRDTDFLEPSGKAELQYRFTDDDMAYVSFSRGIKSGGFTAYNSNVAQTSTTPFKPETIFAYEIGNKLAVPEYHLRFNISAFYYDYRDQQVQSAVVNPLTGLVGSIINAPKSHLYGGEADFIWEPIKNLRINESLALAKGSFDEFSTIGTAVKVGGLYVGVPTNRAGETEFAPKFTSNGSVSYLWNLGDYGLTTDMSYSSRSTYNSIFGSLYDVAGYTLVDASVTLAPKDDRWSLKLFGKNIFDKRYDVTRNFFVAGNNIALAGEPATWGVRFSITY</sequence>
<dbReference type="GO" id="GO:0009279">
    <property type="term" value="C:cell outer membrane"/>
    <property type="evidence" value="ECO:0007669"/>
    <property type="project" value="UniProtKB-SubCell"/>
</dbReference>
<name>A0A560F0U4_9PROT</name>
<dbReference type="Gene3D" id="2.40.170.20">
    <property type="entry name" value="TonB-dependent receptor, beta-barrel domain"/>
    <property type="match status" value="1"/>
</dbReference>
<keyword evidence="7" id="KW-0406">Ion transport</keyword>
<dbReference type="Pfam" id="PF00593">
    <property type="entry name" value="TonB_dep_Rec_b-barrel"/>
    <property type="match status" value="1"/>
</dbReference>
<evidence type="ECO:0000256" key="8">
    <source>
        <dbReference type="ARBA" id="ARBA00023077"/>
    </source>
</evidence>
<dbReference type="InterPro" id="IPR000531">
    <property type="entry name" value="Beta-barrel_TonB"/>
</dbReference>
<feature type="domain" description="TonB-dependent receptor-like beta-barrel" evidence="14">
    <location>
        <begin position="316"/>
        <end position="752"/>
    </location>
</feature>
<dbReference type="SUPFAM" id="SSF56935">
    <property type="entry name" value="Porins"/>
    <property type="match status" value="1"/>
</dbReference>
<comment type="similarity">
    <text evidence="11 12">Belongs to the TonB-dependent receptor family.</text>
</comment>
<dbReference type="Pfam" id="PF07715">
    <property type="entry name" value="Plug"/>
    <property type="match status" value="1"/>
</dbReference>
<evidence type="ECO:0000256" key="1">
    <source>
        <dbReference type="ARBA" id="ARBA00004571"/>
    </source>
</evidence>
<dbReference type="PANTHER" id="PTHR32552">
    <property type="entry name" value="FERRICHROME IRON RECEPTOR-RELATED"/>
    <property type="match status" value="1"/>
</dbReference>